<comment type="subcellular location">
    <subcellularLocation>
        <location evidence="1">Cell membrane</location>
        <topology evidence="1">Multi-pass membrane protein</topology>
    </subcellularLocation>
</comment>
<feature type="transmembrane region" description="Helical" evidence="7">
    <location>
        <begin position="473"/>
        <end position="491"/>
    </location>
</feature>
<dbReference type="OrthoDB" id="7820570at2"/>
<evidence type="ECO:0000256" key="5">
    <source>
        <dbReference type="ARBA" id="ARBA00022989"/>
    </source>
</evidence>
<feature type="transmembrane region" description="Helical" evidence="7">
    <location>
        <begin position="366"/>
        <end position="388"/>
    </location>
</feature>
<feature type="transmembrane region" description="Helical" evidence="7">
    <location>
        <begin position="20"/>
        <end position="39"/>
    </location>
</feature>
<keyword evidence="3" id="KW-1003">Cell membrane</keyword>
<feature type="transmembrane region" description="Helical" evidence="7">
    <location>
        <begin position="245"/>
        <end position="263"/>
    </location>
</feature>
<feature type="transmembrane region" description="Helical" evidence="7">
    <location>
        <begin position="310"/>
        <end position="336"/>
    </location>
</feature>
<keyword evidence="4 7" id="KW-0812">Transmembrane</keyword>
<dbReference type="Gene3D" id="1.10.3720.10">
    <property type="entry name" value="MetI-like"/>
    <property type="match status" value="2"/>
</dbReference>
<dbReference type="PANTHER" id="PTHR30043:SF1">
    <property type="entry name" value="ABC TRANSPORT SYSTEM PERMEASE PROTEIN P69"/>
    <property type="match status" value="1"/>
</dbReference>
<organism evidence="8 9">
    <name type="scientific">Aquamicrobium aerolatum DSM 21857</name>
    <dbReference type="NCBI Taxonomy" id="1121003"/>
    <lineage>
        <taxon>Bacteria</taxon>
        <taxon>Pseudomonadati</taxon>
        <taxon>Pseudomonadota</taxon>
        <taxon>Alphaproteobacteria</taxon>
        <taxon>Hyphomicrobiales</taxon>
        <taxon>Phyllobacteriaceae</taxon>
        <taxon>Aerobium</taxon>
    </lineage>
</organism>
<gene>
    <name evidence="8" type="ORF">SAMN03080618_00505</name>
</gene>
<dbReference type="EMBL" id="FORF01000002">
    <property type="protein sequence ID" value="SFI45458.1"/>
    <property type="molecule type" value="Genomic_DNA"/>
</dbReference>
<dbReference type="Proteomes" id="UP000242763">
    <property type="component" value="Unassembled WGS sequence"/>
</dbReference>
<accession>A0A1I3IBV4</accession>
<dbReference type="STRING" id="1121003.SAMN03080618_00505"/>
<name>A0A1I3IBV4_9HYPH</name>
<sequence length="514" mass="55369">MSYIAVAERSLPRLGRVGTAAAFVALAIALMPVADFRIASHDPWAELARMGRGLLSPDFSAIGSLSYAAALTISFAICGVAAGATVGFALAPFYHYRPVRLFCICIRSIHELFWAILLMQITGLSAATGVLAIAISYSGIFAKVFSEYLDEADPRPVAAVPPKADPISIHFFARLPLALREIRIYVLYRLECGLRSSAVLGFVGLPTLGFELDSFLKQGMYGAVAAVLIIYYVLIATMRWWMRGALAPAYIAASIAFLATLQTPPMASGALSRFLTHDIVPAPLRNGDISELATWGRFWSWLEKLMLNQALPGLAATMIVAQIALVVAGIVALLGFPLIVRSLTGRIGAVFGHIGLVVGRSTPEYMLAYILLQVFGPSMLPAVLALGLHNGTIIAHLLGRQSTGIHQGLRADAPRGANLYFFELLPRVYGSFLALCFYRWEIIVRESALVGLLGISTLGFYVGAAIQEIRIDRAVVLLLVTMLATVVIDIISRRLRAALGIESLGARTPAGREV</sequence>
<evidence type="ECO:0000313" key="8">
    <source>
        <dbReference type="EMBL" id="SFI45458.1"/>
    </source>
</evidence>
<evidence type="ECO:0000256" key="6">
    <source>
        <dbReference type="ARBA" id="ARBA00023136"/>
    </source>
</evidence>
<dbReference type="InterPro" id="IPR035906">
    <property type="entry name" value="MetI-like_sf"/>
</dbReference>
<feature type="transmembrane region" description="Helical" evidence="7">
    <location>
        <begin position="219"/>
        <end position="238"/>
    </location>
</feature>
<dbReference type="PANTHER" id="PTHR30043">
    <property type="entry name" value="PHOSPHONATES TRANSPORT SYSTEM PERMEASE PROTEIN"/>
    <property type="match status" value="1"/>
</dbReference>
<proteinExistence type="predicted"/>
<feature type="transmembrane region" description="Helical" evidence="7">
    <location>
        <begin position="59"/>
        <end position="91"/>
    </location>
</feature>
<evidence type="ECO:0000256" key="7">
    <source>
        <dbReference type="SAM" id="Phobius"/>
    </source>
</evidence>
<keyword evidence="5 7" id="KW-1133">Transmembrane helix</keyword>
<evidence type="ECO:0000313" key="9">
    <source>
        <dbReference type="Proteomes" id="UP000242763"/>
    </source>
</evidence>
<evidence type="ECO:0000256" key="4">
    <source>
        <dbReference type="ARBA" id="ARBA00022692"/>
    </source>
</evidence>
<evidence type="ECO:0000256" key="1">
    <source>
        <dbReference type="ARBA" id="ARBA00004651"/>
    </source>
</evidence>
<keyword evidence="9" id="KW-1185">Reference proteome</keyword>
<evidence type="ECO:0000256" key="2">
    <source>
        <dbReference type="ARBA" id="ARBA00022448"/>
    </source>
</evidence>
<evidence type="ECO:0000256" key="3">
    <source>
        <dbReference type="ARBA" id="ARBA00022475"/>
    </source>
</evidence>
<dbReference type="AlphaFoldDB" id="A0A1I3IBV4"/>
<feature type="transmembrane region" description="Helical" evidence="7">
    <location>
        <begin position="448"/>
        <end position="467"/>
    </location>
</feature>
<reference evidence="9" key="1">
    <citation type="submission" date="2016-10" db="EMBL/GenBank/DDBJ databases">
        <authorList>
            <person name="Varghese N."/>
            <person name="Submissions S."/>
        </authorList>
    </citation>
    <scope>NUCLEOTIDE SEQUENCE [LARGE SCALE GENOMIC DNA]</scope>
    <source>
        <strain evidence="9">DSM 21857</strain>
    </source>
</reference>
<keyword evidence="2" id="KW-0813">Transport</keyword>
<feature type="transmembrane region" description="Helical" evidence="7">
    <location>
        <begin position="343"/>
        <end position="360"/>
    </location>
</feature>
<keyword evidence="6 7" id="KW-0472">Membrane</keyword>
<protein>
    <submittedName>
        <fullName evidence="8">Phosphonate transport system permease protein</fullName>
    </submittedName>
</protein>
<dbReference type="GO" id="GO:0005886">
    <property type="term" value="C:plasma membrane"/>
    <property type="evidence" value="ECO:0007669"/>
    <property type="project" value="UniProtKB-SubCell"/>
</dbReference>
<feature type="transmembrane region" description="Helical" evidence="7">
    <location>
        <begin position="112"/>
        <end position="140"/>
    </location>
</feature>
<dbReference type="SUPFAM" id="SSF161098">
    <property type="entry name" value="MetI-like"/>
    <property type="match status" value="2"/>
</dbReference>
<dbReference type="RefSeq" id="WP_091518196.1">
    <property type="nucleotide sequence ID" value="NZ_FORF01000002.1"/>
</dbReference>